<proteinExistence type="predicted"/>
<dbReference type="SMART" id="SM00880">
    <property type="entry name" value="CHAD"/>
    <property type="match status" value="1"/>
</dbReference>
<accession>A0A840CI23</accession>
<name>A0A840CI23_9RHOB</name>
<dbReference type="Pfam" id="PF05235">
    <property type="entry name" value="CHAD"/>
    <property type="match status" value="1"/>
</dbReference>
<dbReference type="PANTHER" id="PTHR39339:SF1">
    <property type="entry name" value="CHAD DOMAIN-CONTAINING PROTEIN"/>
    <property type="match status" value="1"/>
</dbReference>
<evidence type="ECO:0000313" key="3">
    <source>
        <dbReference type="Proteomes" id="UP000585681"/>
    </source>
</evidence>
<dbReference type="PANTHER" id="PTHR39339">
    <property type="entry name" value="SLR1444 PROTEIN"/>
    <property type="match status" value="1"/>
</dbReference>
<organism evidence="2 3">
    <name type="scientific">Actibacterium naphthalenivorans</name>
    <dbReference type="NCBI Taxonomy" id="1614693"/>
    <lineage>
        <taxon>Bacteria</taxon>
        <taxon>Pseudomonadati</taxon>
        <taxon>Pseudomonadota</taxon>
        <taxon>Alphaproteobacteria</taxon>
        <taxon>Rhodobacterales</taxon>
        <taxon>Roseobacteraceae</taxon>
        <taxon>Actibacterium</taxon>
    </lineage>
</organism>
<gene>
    <name evidence="2" type="ORF">GGR17_002225</name>
</gene>
<evidence type="ECO:0000313" key="2">
    <source>
        <dbReference type="EMBL" id="MBB4022416.1"/>
    </source>
</evidence>
<sequence length="301" mass="34188">MAYMFRLKDKSVEKAVRRIALEEIDAALAEIDDPQMDLHTKVHEVRKHAKKLRGLIRLVRPAFPGYARENAAIRDAARLLSGLRDREGMIETFHKLMAHSPDPGTETRFAPVLAFLEGGRENATAAPETLRDLAGFRATLVTIRNRATGWKIEQKGFGALADGLSQTWTRGRAAMKAFAEAPSDARVHEWRKRVKYHWYHARALSPIWPAPMDVQTEAAKELSEMLGDHHDLTVLQTHIRQAPSLPDTPEMWDAFDRMIEARRDELQAQALALGGRLYAEPAEAMVSRWRAWWKLWRGTSG</sequence>
<dbReference type="Gene3D" id="1.40.20.10">
    <property type="entry name" value="CHAD domain"/>
    <property type="match status" value="1"/>
</dbReference>
<feature type="domain" description="CHAD" evidence="1">
    <location>
        <begin position="9"/>
        <end position="297"/>
    </location>
</feature>
<reference evidence="2" key="1">
    <citation type="submission" date="2020-08" db="EMBL/GenBank/DDBJ databases">
        <title>Genomic Encyclopedia of Type Strains, Phase IV (KMG-IV): sequencing the most valuable type-strain genomes for metagenomic binning, comparative biology and taxonomic classification.</title>
        <authorList>
            <person name="Goeker M."/>
        </authorList>
    </citation>
    <scope>NUCLEOTIDE SEQUENCE [LARGE SCALE GENOMIC DNA]</scope>
    <source>
        <strain evidence="2">DSM 105040</strain>
    </source>
</reference>
<dbReference type="PROSITE" id="PS51708">
    <property type="entry name" value="CHAD"/>
    <property type="match status" value="1"/>
</dbReference>
<comment type="caution">
    <text evidence="2">The sequence shown here is derived from an EMBL/GenBank/DDBJ whole genome shotgun (WGS) entry which is preliminary data.</text>
</comment>
<protein>
    <submittedName>
        <fullName evidence="2">CHAD domain-containing protein</fullName>
    </submittedName>
</protein>
<evidence type="ECO:0000259" key="1">
    <source>
        <dbReference type="PROSITE" id="PS51708"/>
    </source>
</evidence>
<dbReference type="Proteomes" id="UP000585681">
    <property type="component" value="Unassembled WGS sequence"/>
</dbReference>
<dbReference type="AlphaFoldDB" id="A0A840CI23"/>
<dbReference type="EMBL" id="JACIEQ010000002">
    <property type="protein sequence ID" value="MBB4022416.1"/>
    <property type="molecule type" value="Genomic_DNA"/>
</dbReference>
<keyword evidence="3" id="KW-1185">Reference proteome</keyword>
<dbReference type="InterPro" id="IPR038186">
    <property type="entry name" value="CHAD_dom_sf"/>
</dbReference>
<dbReference type="RefSeq" id="WP_054539029.1">
    <property type="nucleotide sequence ID" value="NZ_JACIEQ010000002.1"/>
</dbReference>
<dbReference type="InterPro" id="IPR007899">
    <property type="entry name" value="CHAD_dom"/>
</dbReference>